<organism evidence="2 3">
    <name type="scientific">Angomonas deanei</name>
    <dbReference type="NCBI Taxonomy" id="59799"/>
    <lineage>
        <taxon>Eukaryota</taxon>
        <taxon>Discoba</taxon>
        <taxon>Euglenozoa</taxon>
        <taxon>Kinetoplastea</taxon>
        <taxon>Metakinetoplastina</taxon>
        <taxon>Trypanosomatida</taxon>
        <taxon>Trypanosomatidae</taxon>
        <taxon>Strigomonadinae</taxon>
        <taxon>Angomonas</taxon>
    </lineage>
</organism>
<dbReference type="EMBL" id="LR877153">
    <property type="protein sequence ID" value="CAD2217816.1"/>
    <property type="molecule type" value="Genomic_DNA"/>
</dbReference>
<feature type="region of interest" description="Disordered" evidence="1">
    <location>
        <begin position="163"/>
        <end position="194"/>
    </location>
</feature>
<keyword evidence="3" id="KW-1185">Reference proteome</keyword>
<evidence type="ECO:0000313" key="3">
    <source>
        <dbReference type="Proteomes" id="UP000515908"/>
    </source>
</evidence>
<protein>
    <submittedName>
        <fullName evidence="2">Uncharacterized protein</fullName>
    </submittedName>
</protein>
<gene>
    <name evidence="2" type="ORF">ADEAN_000529900</name>
</gene>
<dbReference type="AlphaFoldDB" id="A0A7G2CDB0"/>
<name>A0A7G2CDB0_9TRYP</name>
<reference evidence="2 3" key="1">
    <citation type="submission" date="2020-08" db="EMBL/GenBank/DDBJ databases">
        <authorList>
            <person name="Newling K."/>
            <person name="Davey J."/>
            <person name="Forrester S."/>
        </authorList>
    </citation>
    <scope>NUCLEOTIDE SEQUENCE [LARGE SCALE GENOMIC DNA]</scope>
    <source>
        <strain evidence="3">Crithidia deanei Carvalho (ATCC PRA-265)</strain>
    </source>
</reference>
<evidence type="ECO:0000256" key="1">
    <source>
        <dbReference type="SAM" id="MobiDB-lite"/>
    </source>
</evidence>
<dbReference type="Proteomes" id="UP000515908">
    <property type="component" value="Chromosome 09"/>
</dbReference>
<proteinExistence type="predicted"/>
<sequence>MFFDDFGGPQVTRTNFKATVSESEPYDFSLFTSQDVNTSVKLSQLVYTPPASVEEFNAYYEGKGQQPPAVEKGNIISVAAKIKGFTSNNKLETFTIAAFALDLARLQKSAEKKSSAKTPTDAILSDVAHHLKILLDIDGSVEFLVEGPGSVVFYGEQLTTLVSNGRPGDDSDSENQGSDMSEGELDEMFRLSRR</sequence>
<evidence type="ECO:0000313" key="2">
    <source>
        <dbReference type="EMBL" id="CAD2217816.1"/>
    </source>
</evidence>
<accession>A0A7G2CDB0</accession>
<dbReference type="VEuPathDB" id="TriTrypDB:ADEAN_000529900"/>